<gene>
    <name evidence="2" type="ORF">BD311DRAFT_495840</name>
</gene>
<feature type="compositionally biased region" description="Pro residues" evidence="1">
    <location>
        <begin position="230"/>
        <end position="244"/>
    </location>
</feature>
<sequence>MTDFASLFSWSRPRVEKSLPPTPSNTASRRSSPIPIPRRRSVHPPPCSPTRSQDSPELVFNFDFSLSPDAPDATAHVLFQQRGANMRRLPLQKAAYSPLATLGTNHQRLAHPYAQEPFLYPVPKPPPATEKALSKVGYADKSLHALKEQIAPDPPARSTYSSPSASSLSSSRSSRPSCLPSANASSLHLDTDEAFPLTSAFERPLMSDSVASSYNSMSSFQDIESLSLSPPTPYRTPSPSPPRLLPSDARLRQATPQRPAALQRTQTAAPVVSLNVTQAQRSDRSSGIGRGERSRSPSSGIVPPRTRRSSSVGAGLDLTKLRDPTRRMGTVVGRGAGRVISMFEYGNVNARSLVSDEDIEGSLEKDHADRPRDPERDRRLAVEREKDGVQGCGSPVLERGRARGRAGVAAPKSTRALPGWQWMDAR</sequence>
<feature type="compositionally biased region" description="Polar residues" evidence="1">
    <location>
        <begin position="263"/>
        <end position="280"/>
    </location>
</feature>
<evidence type="ECO:0000256" key="1">
    <source>
        <dbReference type="SAM" id="MobiDB-lite"/>
    </source>
</evidence>
<feature type="region of interest" description="Disordered" evidence="1">
    <location>
        <begin position="359"/>
        <end position="426"/>
    </location>
</feature>
<reference evidence="2" key="1">
    <citation type="submission" date="2019-01" db="EMBL/GenBank/DDBJ databases">
        <title>Draft genome sequences of three monokaryotic isolates of the white-rot basidiomycete fungus Dichomitus squalens.</title>
        <authorList>
            <consortium name="DOE Joint Genome Institute"/>
            <person name="Lopez S.C."/>
            <person name="Andreopoulos B."/>
            <person name="Pangilinan J."/>
            <person name="Lipzen A."/>
            <person name="Riley R."/>
            <person name="Ahrendt S."/>
            <person name="Ng V."/>
            <person name="Barry K."/>
            <person name="Daum C."/>
            <person name="Grigoriev I.V."/>
            <person name="Hilden K.S."/>
            <person name="Makela M.R."/>
            <person name="de Vries R.P."/>
        </authorList>
    </citation>
    <scope>NUCLEOTIDE SEQUENCE [LARGE SCALE GENOMIC DNA]</scope>
    <source>
        <strain evidence="2">OM18370.1</strain>
    </source>
</reference>
<name>A0A4Q9MHU7_9APHY</name>
<feature type="region of interest" description="Disordered" evidence="1">
    <location>
        <begin position="150"/>
        <end position="185"/>
    </location>
</feature>
<feature type="region of interest" description="Disordered" evidence="1">
    <location>
        <begin position="14"/>
        <end position="54"/>
    </location>
</feature>
<feature type="compositionally biased region" description="Low complexity" evidence="1">
    <location>
        <begin position="156"/>
        <end position="182"/>
    </location>
</feature>
<evidence type="ECO:0000313" key="2">
    <source>
        <dbReference type="EMBL" id="TBU25486.1"/>
    </source>
</evidence>
<dbReference type="OrthoDB" id="2754671at2759"/>
<proteinExistence type="predicted"/>
<organism evidence="2">
    <name type="scientific">Dichomitus squalens</name>
    <dbReference type="NCBI Taxonomy" id="114155"/>
    <lineage>
        <taxon>Eukaryota</taxon>
        <taxon>Fungi</taxon>
        <taxon>Dikarya</taxon>
        <taxon>Basidiomycota</taxon>
        <taxon>Agaricomycotina</taxon>
        <taxon>Agaricomycetes</taxon>
        <taxon>Polyporales</taxon>
        <taxon>Polyporaceae</taxon>
        <taxon>Dichomitus</taxon>
    </lineage>
</organism>
<accession>A0A4Q9MHU7</accession>
<feature type="region of interest" description="Disordered" evidence="1">
    <location>
        <begin position="224"/>
        <end position="321"/>
    </location>
</feature>
<feature type="compositionally biased region" description="Basic and acidic residues" evidence="1">
    <location>
        <begin position="362"/>
        <end position="388"/>
    </location>
</feature>
<dbReference type="AlphaFoldDB" id="A0A4Q9MHU7"/>
<dbReference type="Proteomes" id="UP000292957">
    <property type="component" value="Unassembled WGS sequence"/>
</dbReference>
<protein>
    <submittedName>
        <fullName evidence="2">Uncharacterized protein</fullName>
    </submittedName>
</protein>
<dbReference type="EMBL" id="ML143460">
    <property type="protein sequence ID" value="TBU25486.1"/>
    <property type="molecule type" value="Genomic_DNA"/>
</dbReference>